<organism evidence="2 3">
    <name type="scientific">Niallia hominis</name>
    <dbReference type="NCBI Taxonomy" id="3133173"/>
    <lineage>
        <taxon>Bacteria</taxon>
        <taxon>Bacillati</taxon>
        <taxon>Bacillota</taxon>
        <taxon>Bacilli</taxon>
        <taxon>Bacillales</taxon>
        <taxon>Bacillaceae</taxon>
        <taxon>Niallia</taxon>
    </lineage>
</organism>
<name>A0ABV1F0D4_9BACI</name>
<dbReference type="CDD" id="cd05243">
    <property type="entry name" value="SDR_a5"/>
    <property type="match status" value="1"/>
</dbReference>
<keyword evidence="3" id="KW-1185">Reference proteome</keyword>
<protein>
    <submittedName>
        <fullName evidence="2">SDR family oxidoreductase</fullName>
    </submittedName>
</protein>
<dbReference type="InterPro" id="IPR016040">
    <property type="entry name" value="NAD(P)-bd_dom"/>
</dbReference>
<reference evidence="2 3" key="1">
    <citation type="submission" date="2024-03" db="EMBL/GenBank/DDBJ databases">
        <title>Human intestinal bacterial collection.</title>
        <authorList>
            <person name="Pauvert C."/>
            <person name="Hitch T.C.A."/>
            <person name="Clavel T."/>
        </authorList>
    </citation>
    <scope>NUCLEOTIDE SEQUENCE [LARGE SCALE GENOMIC DNA]</scope>
    <source>
        <strain evidence="2 3">CLA-SR-H024</strain>
    </source>
</reference>
<feature type="domain" description="NAD(P)-binding" evidence="1">
    <location>
        <begin position="7"/>
        <end position="190"/>
    </location>
</feature>
<gene>
    <name evidence="2" type="ORF">WMO63_14290</name>
</gene>
<dbReference type="PANTHER" id="PTHR15020">
    <property type="entry name" value="FLAVIN REDUCTASE-RELATED"/>
    <property type="match status" value="1"/>
</dbReference>
<sequence>MKVLVVGANGQIGQQLVMLLQASHVYSVRALVRTEGQLKAFEQSGVEAVMGNLEETVEQLESVVRDCEAVIFTAGSGGKTGYDKTLLIDLDGAVKMIEASKNMGIKRFVMVSALQAHNRKNWNEQLKPYYVAKHYADRILMESGLTYTIIRPGGLLNEDGTGKVTIGENLERGMIPREDVAKTVIASLQESNVFNKAFDIVSGETTIAEAVGDYKD</sequence>
<evidence type="ECO:0000313" key="2">
    <source>
        <dbReference type="EMBL" id="MEQ2466827.1"/>
    </source>
</evidence>
<dbReference type="EMBL" id="JBBMFN010000035">
    <property type="protein sequence ID" value="MEQ2466827.1"/>
    <property type="molecule type" value="Genomic_DNA"/>
</dbReference>
<accession>A0ABV1F0D4</accession>
<evidence type="ECO:0000259" key="1">
    <source>
        <dbReference type="Pfam" id="PF13460"/>
    </source>
</evidence>
<dbReference type="Gene3D" id="3.40.50.720">
    <property type="entry name" value="NAD(P)-binding Rossmann-like Domain"/>
    <property type="match status" value="1"/>
</dbReference>
<comment type="caution">
    <text evidence="2">The sequence shown here is derived from an EMBL/GenBank/DDBJ whole genome shotgun (WGS) entry which is preliminary data.</text>
</comment>
<dbReference type="Pfam" id="PF13460">
    <property type="entry name" value="NAD_binding_10"/>
    <property type="match status" value="1"/>
</dbReference>
<dbReference type="PANTHER" id="PTHR15020:SF50">
    <property type="entry name" value="UPF0659 PROTEIN YMR090W"/>
    <property type="match status" value="1"/>
</dbReference>
<dbReference type="InterPro" id="IPR036291">
    <property type="entry name" value="NAD(P)-bd_dom_sf"/>
</dbReference>
<evidence type="ECO:0000313" key="3">
    <source>
        <dbReference type="Proteomes" id="UP001465426"/>
    </source>
</evidence>
<dbReference type="RefSeq" id="WP_284561304.1">
    <property type="nucleotide sequence ID" value="NZ_JBBMFN010000035.1"/>
</dbReference>
<dbReference type="Proteomes" id="UP001465426">
    <property type="component" value="Unassembled WGS sequence"/>
</dbReference>
<dbReference type="SUPFAM" id="SSF51735">
    <property type="entry name" value="NAD(P)-binding Rossmann-fold domains"/>
    <property type="match status" value="1"/>
</dbReference>
<proteinExistence type="predicted"/>